<evidence type="ECO:0000259" key="2">
    <source>
        <dbReference type="Pfam" id="PF07727"/>
    </source>
</evidence>
<evidence type="ECO:0000313" key="4">
    <source>
        <dbReference type="Proteomes" id="UP000075243"/>
    </source>
</evidence>
<sequence>MLVYVYDIIITSRSGQAISNLIAKLNAKFPLKNLGKLHHFLGLEVQPASNGGLQLSQTKYISNLLTKTNMSNARPIKTMFAPSTKLLAIGTDQAQDPQLYRFVIGALQILRYLNGTIDYCLHFNKTNDLNISAFCDSDWAFYPNDLRSTSGYYVHLGNNIVSWTTQKQKVVSKFSTEAEFRSLSTVASEIAYIQKVLFKLQIPITRVPQIWCDNQGVVLLYANPVLHRKNKHFELDLWYIREKVARGELIVKHVLAHFQVADLLTKAPSSSAFLELRPKLNVKQKSTLSLQGDNKEKDQNHNSVRILGT</sequence>
<organism evidence="3 4">
    <name type="scientific">Cajanus cajan</name>
    <name type="common">Pigeon pea</name>
    <name type="synonym">Cajanus indicus</name>
    <dbReference type="NCBI Taxonomy" id="3821"/>
    <lineage>
        <taxon>Eukaryota</taxon>
        <taxon>Viridiplantae</taxon>
        <taxon>Streptophyta</taxon>
        <taxon>Embryophyta</taxon>
        <taxon>Tracheophyta</taxon>
        <taxon>Spermatophyta</taxon>
        <taxon>Magnoliopsida</taxon>
        <taxon>eudicotyledons</taxon>
        <taxon>Gunneridae</taxon>
        <taxon>Pentapetalae</taxon>
        <taxon>rosids</taxon>
        <taxon>fabids</taxon>
        <taxon>Fabales</taxon>
        <taxon>Fabaceae</taxon>
        <taxon>Papilionoideae</taxon>
        <taxon>50 kb inversion clade</taxon>
        <taxon>NPAAA clade</taxon>
        <taxon>indigoferoid/millettioid clade</taxon>
        <taxon>Phaseoleae</taxon>
        <taxon>Cajanus</taxon>
    </lineage>
</organism>
<dbReference type="InterPro" id="IPR013103">
    <property type="entry name" value="RVT_2"/>
</dbReference>
<proteinExistence type="predicted"/>
<dbReference type="EMBL" id="CM003603">
    <property type="protein sequence ID" value="KYP75616.1"/>
    <property type="molecule type" value="Genomic_DNA"/>
</dbReference>
<evidence type="ECO:0000313" key="3">
    <source>
        <dbReference type="EMBL" id="KYP75616.1"/>
    </source>
</evidence>
<dbReference type="Pfam" id="PF07727">
    <property type="entry name" value="RVT_2"/>
    <property type="match status" value="1"/>
</dbReference>
<dbReference type="Gramene" id="C.cajan_19250.t">
    <property type="protein sequence ID" value="C.cajan_19250.t"/>
    <property type="gene ID" value="C.cajan_19250"/>
</dbReference>
<gene>
    <name evidence="3" type="ORF">KK1_019807</name>
</gene>
<dbReference type="InterPro" id="IPR043502">
    <property type="entry name" value="DNA/RNA_pol_sf"/>
</dbReference>
<evidence type="ECO:0000256" key="1">
    <source>
        <dbReference type="SAM" id="MobiDB-lite"/>
    </source>
</evidence>
<feature type="domain" description="Reverse transcriptase Ty1/copia-type" evidence="2">
    <location>
        <begin position="3"/>
        <end position="78"/>
    </location>
</feature>
<dbReference type="PANTHER" id="PTHR11439:SF455">
    <property type="entry name" value="RLK (RECEPTOR-LIKE PROTEIN KINASE) 8, PUTATIVE-RELATED"/>
    <property type="match status" value="1"/>
</dbReference>
<dbReference type="AlphaFoldDB" id="A0A151U8F6"/>
<dbReference type="SUPFAM" id="SSF56672">
    <property type="entry name" value="DNA/RNA polymerases"/>
    <property type="match status" value="1"/>
</dbReference>
<feature type="region of interest" description="Disordered" evidence="1">
    <location>
        <begin position="287"/>
        <end position="309"/>
    </location>
</feature>
<protein>
    <recommendedName>
        <fullName evidence="2">Reverse transcriptase Ty1/copia-type domain-containing protein</fullName>
    </recommendedName>
</protein>
<dbReference type="Proteomes" id="UP000075243">
    <property type="component" value="Chromosome 1"/>
</dbReference>
<reference evidence="3 4" key="1">
    <citation type="journal article" date="2012" name="Nat. Biotechnol.">
        <title>Draft genome sequence of pigeonpea (Cajanus cajan), an orphan legume crop of resource-poor farmers.</title>
        <authorList>
            <person name="Varshney R.K."/>
            <person name="Chen W."/>
            <person name="Li Y."/>
            <person name="Bharti A.K."/>
            <person name="Saxena R.K."/>
            <person name="Schlueter J.A."/>
            <person name="Donoghue M.T."/>
            <person name="Azam S."/>
            <person name="Fan G."/>
            <person name="Whaley A.M."/>
            <person name="Farmer A.D."/>
            <person name="Sheridan J."/>
            <person name="Iwata A."/>
            <person name="Tuteja R."/>
            <person name="Penmetsa R.V."/>
            <person name="Wu W."/>
            <person name="Upadhyaya H.D."/>
            <person name="Yang S.P."/>
            <person name="Shah T."/>
            <person name="Saxena K.B."/>
            <person name="Michael T."/>
            <person name="McCombie W.R."/>
            <person name="Yang B."/>
            <person name="Zhang G."/>
            <person name="Yang H."/>
            <person name="Wang J."/>
            <person name="Spillane C."/>
            <person name="Cook D.R."/>
            <person name="May G.D."/>
            <person name="Xu X."/>
            <person name="Jackson S.A."/>
        </authorList>
    </citation>
    <scope>NUCLEOTIDE SEQUENCE [LARGE SCALE GENOMIC DNA]</scope>
    <source>
        <strain evidence="4">cv. Asha</strain>
    </source>
</reference>
<keyword evidence="4" id="KW-1185">Reference proteome</keyword>
<accession>A0A151U8F6</accession>
<name>A0A151U8F6_CAJCA</name>
<dbReference type="PANTHER" id="PTHR11439">
    <property type="entry name" value="GAG-POL-RELATED RETROTRANSPOSON"/>
    <property type="match status" value="1"/>
</dbReference>
<dbReference type="CDD" id="cd09272">
    <property type="entry name" value="RNase_HI_RT_Ty1"/>
    <property type="match status" value="1"/>
</dbReference>